<dbReference type="PIRSF" id="PIRSF000196">
    <property type="entry name" value="Pro_dehydrog"/>
    <property type="match status" value="1"/>
</dbReference>
<evidence type="ECO:0000256" key="2">
    <source>
        <dbReference type="PIRSR" id="PIRSR000196-2"/>
    </source>
</evidence>
<dbReference type="InterPro" id="IPR008219">
    <property type="entry name" value="PRODH_bac_arc"/>
</dbReference>
<feature type="binding site" evidence="2">
    <location>
        <begin position="240"/>
        <end position="241"/>
    </location>
    <ligand>
        <name>FAD</name>
        <dbReference type="ChEBI" id="CHEBI:57692"/>
    </ligand>
</feature>
<dbReference type="GO" id="GO:0000166">
    <property type="term" value="F:nucleotide binding"/>
    <property type="evidence" value="ECO:0007669"/>
    <property type="project" value="UniProtKB-KW"/>
</dbReference>
<evidence type="ECO:0000256" key="1">
    <source>
        <dbReference type="ARBA" id="ARBA00023002"/>
    </source>
</evidence>
<dbReference type="Proteomes" id="UP000825072">
    <property type="component" value="Chromosome 1"/>
</dbReference>
<dbReference type="InterPro" id="IPR002872">
    <property type="entry name" value="Proline_DH_dom"/>
</dbReference>
<keyword evidence="1" id="KW-0560">Oxidoreductase</keyword>
<feature type="binding site" evidence="2">
    <location>
        <position position="177"/>
    </location>
    <ligand>
        <name>FAD</name>
        <dbReference type="ChEBI" id="CHEBI:57692"/>
    </ligand>
</feature>
<keyword evidence="2" id="KW-0285">Flavoprotein</keyword>
<gene>
    <name evidence="4" type="primary">putA</name>
    <name evidence="4" type="ORF">KB1_03520</name>
</gene>
<dbReference type="EMBL" id="AP024747">
    <property type="protein sequence ID" value="BCY24362.1"/>
    <property type="molecule type" value="Genomic_DNA"/>
</dbReference>
<sequence length="319" mass="35514">MTESRHDFRGGALLAWGRRLAMQLAMDPTIAHKVSQSRLAREIAATYVAGEDVGPAIDNAADQVLKGLDVSLHPLGPDPVDLAQARRAMVRLCGVIERLGANPAFDGHAEVSISLAALGLRVNDDLARDHARQVCQVARDNHVAVTVDDEGPDIHDRSHRIVMGLLDEYEDTGIVIQAARHDSLMQVRELAAPGRRIRLCKGSYTGPRSVTLIRPHDVDLRMAACLRALMTGPSTVMLASHDPVFVALGEQLMASLGRQLEFQMLQGIRPLEQRRLVDIGHRVRVYLPYGHDWYRYCTRRIVERPGNIWLFGRSLVERR</sequence>
<proteinExistence type="predicted"/>
<dbReference type="Gene3D" id="3.20.20.220">
    <property type="match status" value="1"/>
</dbReference>
<name>A0AAD1KN86_9ACTN</name>
<keyword evidence="2" id="KW-0274">FAD</keyword>
<accession>A0AAD1KN86</accession>
<reference evidence="4" key="1">
    <citation type="submission" date="2021-06" db="EMBL/GenBank/DDBJ databases">
        <title>Genome sequence of Cutibacterium modestum strain KB17-24694.</title>
        <authorList>
            <person name="Dekio I."/>
            <person name="Asahina A."/>
            <person name="Nishida M."/>
        </authorList>
    </citation>
    <scope>NUCLEOTIDE SEQUENCE</scope>
    <source>
        <strain evidence="4">KB17-24694</strain>
    </source>
</reference>
<dbReference type="InterPro" id="IPR029041">
    <property type="entry name" value="FAD-linked_oxidoreductase-like"/>
</dbReference>
<dbReference type="GO" id="GO:0010133">
    <property type="term" value="P:L-proline catabolic process to L-glutamate"/>
    <property type="evidence" value="ECO:0007669"/>
    <property type="project" value="InterPro"/>
</dbReference>
<keyword evidence="2" id="KW-0547">Nucleotide-binding</keyword>
<evidence type="ECO:0000313" key="4">
    <source>
        <dbReference type="EMBL" id="BCY24362.1"/>
    </source>
</evidence>
<dbReference type="SUPFAM" id="SSF51730">
    <property type="entry name" value="FAD-linked oxidoreductase"/>
    <property type="match status" value="1"/>
</dbReference>
<organism evidence="4 5">
    <name type="scientific">Cutibacterium modestum</name>
    <dbReference type="NCBI Taxonomy" id="2559073"/>
    <lineage>
        <taxon>Bacteria</taxon>
        <taxon>Bacillati</taxon>
        <taxon>Actinomycetota</taxon>
        <taxon>Actinomycetes</taxon>
        <taxon>Propionibacteriales</taxon>
        <taxon>Propionibacteriaceae</taxon>
        <taxon>Cutibacterium</taxon>
    </lineage>
</organism>
<dbReference type="GO" id="GO:0004657">
    <property type="term" value="F:proline dehydrogenase activity"/>
    <property type="evidence" value="ECO:0007669"/>
    <property type="project" value="InterPro"/>
</dbReference>
<evidence type="ECO:0000313" key="5">
    <source>
        <dbReference type="Proteomes" id="UP000825072"/>
    </source>
</evidence>
<dbReference type="Pfam" id="PF01619">
    <property type="entry name" value="Pro_dh"/>
    <property type="match status" value="1"/>
</dbReference>
<comment type="cofactor">
    <cofactor evidence="2">
        <name>FAD</name>
        <dbReference type="ChEBI" id="CHEBI:57692"/>
    </cofactor>
    <text evidence="2">Binds 1 FAD per subunit.</text>
</comment>
<protein>
    <submittedName>
        <fullName evidence="4">Proline dehydrogenase</fullName>
    </submittedName>
</protein>
<dbReference type="AlphaFoldDB" id="A0AAD1KN86"/>
<feature type="domain" description="Proline dehydrogenase" evidence="3">
    <location>
        <begin position="60"/>
        <end position="303"/>
    </location>
</feature>
<evidence type="ECO:0000259" key="3">
    <source>
        <dbReference type="Pfam" id="PF01619"/>
    </source>
</evidence>